<keyword evidence="2" id="KW-1185">Reference proteome</keyword>
<organism evidence="1 2">
    <name type="scientific">Colletotrichum shisoi</name>
    <dbReference type="NCBI Taxonomy" id="2078593"/>
    <lineage>
        <taxon>Eukaryota</taxon>
        <taxon>Fungi</taxon>
        <taxon>Dikarya</taxon>
        <taxon>Ascomycota</taxon>
        <taxon>Pezizomycotina</taxon>
        <taxon>Sordariomycetes</taxon>
        <taxon>Hypocreomycetidae</taxon>
        <taxon>Glomerellales</taxon>
        <taxon>Glomerellaceae</taxon>
        <taxon>Colletotrichum</taxon>
        <taxon>Colletotrichum destructivum species complex</taxon>
    </lineage>
</organism>
<proteinExistence type="predicted"/>
<protein>
    <submittedName>
        <fullName evidence="1">Uncharacterized protein</fullName>
    </submittedName>
</protein>
<feature type="non-terminal residue" evidence="1">
    <location>
        <position position="1"/>
    </location>
</feature>
<comment type="caution">
    <text evidence="1">The sequence shown here is derived from an EMBL/GenBank/DDBJ whole genome shotgun (WGS) entry which is preliminary data.</text>
</comment>
<evidence type="ECO:0000313" key="1">
    <source>
        <dbReference type="EMBL" id="TQN70806.1"/>
    </source>
</evidence>
<name>A0A5Q4BW19_9PEZI</name>
<sequence>AHVRHHLGRKETTNFLALWPAPCFPTSGPRGIHRLADGMSILSSHMRCLCEMERRRGWGRKTATVPPQHRTIVGPVNPERMKPEAEVVSVNTYWDCQSSTKRRGLCRVEERCCPSRLLERSKAAEQRTMRFKRNKYDSCPRGNSAIGKRLTGPGVRCVGAAFCATSFAG</sequence>
<evidence type="ECO:0000313" key="2">
    <source>
        <dbReference type="Proteomes" id="UP000326340"/>
    </source>
</evidence>
<gene>
    <name evidence="1" type="ORF">CSHISOI_04464</name>
</gene>
<dbReference type="EMBL" id="PUHP01000338">
    <property type="protein sequence ID" value="TQN70806.1"/>
    <property type="molecule type" value="Genomic_DNA"/>
</dbReference>
<dbReference type="Proteomes" id="UP000326340">
    <property type="component" value="Unassembled WGS sequence"/>
</dbReference>
<reference evidence="1 2" key="1">
    <citation type="journal article" date="2019" name="Sci. Rep.">
        <title>Colletotrichum shisoi sp. nov., an anthracnose pathogen of Perilla frutescens in Japan: molecular phylogenetic, morphological and genomic evidence.</title>
        <authorList>
            <person name="Gan P."/>
            <person name="Tsushima A."/>
            <person name="Hiroyama R."/>
            <person name="Narusaka M."/>
            <person name="Takano Y."/>
            <person name="Narusaka Y."/>
            <person name="Kawaradani M."/>
            <person name="Damm U."/>
            <person name="Shirasu K."/>
        </authorList>
    </citation>
    <scope>NUCLEOTIDE SEQUENCE [LARGE SCALE GENOMIC DNA]</scope>
    <source>
        <strain evidence="1 2">PG-2018a</strain>
    </source>
</reference>
<dbReference type="AlphaFoldDB" id="A0A5Q4BW19"/>
<accession>A0A5Q4BW19</accession>